<evidence type="ECO:0000256" key="1">
    <source>
        <dbReference type="SAM" id="MobiDB-lite"/>
    </source>
</evidence>
<organism evidence="3 4">
    <name type="scientific">Sorangium cellulosum</name>
    <name type="common">Polyangium cellulosum</name>
    <dbReference type="NCBI Taxonomy" id="56"/>
    <lineage>
        <taxon>Bacteria</taxon>
        <taxon>Pseudomonadati</taxon>
        <taxon>Myxococcota</taxon>
        <taxon>Polyangia</taxon>
        <taxon>Polyangiales</taxon>
        <taxon>Polyangiaceae</taxon>
        <taxon>Sorangium</taxon>
    </lineage>
</organism>
<dbReference type="Proteomes" id="UP000295781">
    <property type="component" value="Chromosome"/>
</dbReference>
<dbReference type="PROSITE" id="PS51841">
    <property type="entry name" value="LTD"/>
    <property type="match status" value="1"/>
</dbReference>
<feature type="region of interest" description="Disordered" evidence="1">
    <location>
        <begin position="50"/>
        <end position="107"/>
    </location>
</feature>
<evidence type="ECO:0000259" key="2">
    <source>
        <dbReference type="PROSITE" id="PS51841"/>
    </source>
</evidence>
<sequence>MPLDCNPTCLLAGTLVYLSIMQTRNLLSIALLAAFPFALAQLVACGGDDSTGEGGADATTTTTTTTGSGGSGGGGGEGGSGGGGEGGGGEGGSGGGEGGSGGGEVAGEPAGHLLISEIVVAPGAAEFIEIWNPTETDVDLSNYYLSDNSVYYALTEGGTWMPAGTAGTDFLVQFPAGTTIAAGAYLVLASDEDFELEYGRCADFALDESPIPCGGEDVTPMVAPENGSLGAQAGALFTNDAEMVVLFEWDGTVGSSLKDVDYVTWGEAAGASARADKTGKADYVADTARQSQRPAHTAGDRESIARCSDVEFGELLTEGNGLSGHDETSEWLDVSFVLASPTPGEENDCPQP</sequence>
<dbReference type="InterPro" id="IPR001322">
    <property type="entry name" value="Lamin_tail_dom"/>
</dbReference>
<gene>
    <name evidence="3" type="ORF">SOCEGT47_040680</name>
</gene>
<protein>
    <recommendedName>
        <fullName evidence="2">LTD domain-containing protein</fullName>
    </recommendedName>
</protein>
<dbReference type="AlphaFoldDB" id="A0A4P2Q335"/>
<feature type="compositionally biased region" description="Low complexity" evidence="1">
    <location>
        <begin position="56"/>
        <end position="66"/>
    </location>
</feature>
<dbReference type="EMBL" id="CP012670">
    <property type="protein sequence ID" value="AUX23541.1"/>
    <property type="molecule type" value="Genomic_DNA"/>
</dbReference>
<reference evidence="3 4" key="1">
    <citation type="submission" date="2015-09" db="EMBL/GenBank/DDBJ databases">
        <title>Sorangium comparison.</title>
        <authorList>
            <person name="Zaburannyi N."/>
            <person name="Bunk B."/>
            <person name="Overmann J."/>
            <person name="Mueller R."/>
        </authorList>
    </citation>
    <scope>NUCLEOTIDE SEQUENCE [LARGE SCALE GENOMIC DNA]</scope>
    <source>
        <strain evidence="3 4">So ceGT47</strain>
    </source>
</reference>
<feature type="domain" description="LTD" evidence="2">
    <location>
        <begin position="101"/>
        <end position="267"/>
    </location>
</feature>
<evidence type="ECO:0000313" key="4">
    <source>
        <dbReference type="Proteomes" id="UP000295781"/>
    </source>
</evidence>
<accession>A0A4P2Q335</accession>
<evidence type="ECO:0000313" key="3">
    <source>
        <dbReference type="EMBL" id="AUX23541.1"/>
    </source>
</evidence>
<proteinExistence type="predicted"/>
<dbReference type="Pfam" id="PF00932">
    <property type="entry name" value="LTD"/>
    <property type="match status" value="1"/>
</dbReference>
<dbReference type="SUPFAM" id="SSF74853">
    <property type="entry name" value="Lamin A/C globular tail domain"/>
    <property type="match status" value="1"/>
</dbReference>
<feature type="compositionally biased region" description="Gly residues" evidence="1">
    <location>
        <begin position="67"/>
        <end position="105"/>
    </location>
</feature>
<dbReference type="InterPro" id="IPR036415">
    <property type="entry name" value="Lamin_tail_dom_sf"/>
</dbReference>
<name>A0A4P2Q335_SORCE</name>